<protein>
    <submittedName>
        <fullName evidence="1">Str. FM013</fullName>
    </submittedName>
</protein>
<sequence length="64" mass="6922">MYGITGNSNPRYSRSRVDPESCRIWSDMIRITCPPEPRMGKSVGASGFCDTTVNGKPATLSIGV</sequence>
<evidence type="ECO:0000313" key="2">
    <source>
        <dbReference type="Proteomes" id="UP000053732"/>
    </source>
</evidence>
<reference evidence="1 2" key="1">
    <citation type="journal article" date="2014" name="Nat. Commun.">
        <title>Multiple recent horizontal transfers of a large genomic region in cheese making fungi.</title>
        <authorList>
            <person name="Cheeseman K."/>
            <person name="Ropars J."/>
            <person name="Renault P."/>
            <person name="Dupont J."/>
            <person name="Gouzy J."/>
            <person name="Branca A."/>
            <person name="Abraham A.L."/>
            <person name="Ceppi M."/>
            <person name="Conseiller E."/>
            <person name="Debuchy R."/>
            <person name="Malagnac F."/>
            <person name="Goarin A."/>
            <person name="Silar P."/>
            <person name="Lacoste S."/>
            <person name="Sallet E."/>
            <person name="Bensimon A."/>
            <person name="Giraud T."/>
            <person name="Brygoo Y."/>
        </authorList>
    </citation>
    <scope>NUCLEOTIDE SEQUENCE [LARGE SCALE GENOMIC DNA]</scope>
    <source>
        <strain evidence="2">FM 013</strain>
    </source>
</reference>
<gene>
    <name evidence="1" type="ORF">PCAMFM013_S032g000088</name>
</gene>
<dbReference type="EMBL" id="HG793165">
    <property type="protein sequence ID" value="CRL29052.1"/>
    <property type="molecule type" value="Genomic_DNA"/>
</dbReference>
<dbReference type="AlphaFoldDB" id="A0A0G4PRL5"/>
<name>A0A0G4PRL5_PENC3</name>
<proteinExistence type="predicted"/>
<organism evidence="1 2">
    <name type="scientific">Penicillium camemberti (strain FM 013)</name>
    <dbReference type="NCBI Taxonomy" id="1429867"/>
    <lineage>
        <taxon>Eukaryota</taxon>
        <taxon>Fungi</taxon>
        <taxon>Dikarya</taxon>
        <taxon>Ascomycota</taxon>
        <taxon>Pezizomycotina</taxon>
        <taxon>Eurotiomycetes</taxon>
        <taxon>Eurotiomycetidae</taxon>
        <taxon>Eurotiales</taxon>
        <taxon>Aspergillaceae</taxon>
        <taxon>Penicillium</taxon>
    </lineage>
</organism>
<evidence type="ECO:0000313" key="1">
    <source>
        <dbReference type="EMBL" id="CRL29052.1"/>
    </source>
</evidence>
<keyword evidence="2" id="KW-1185">Reference proteome</keyword>
<accession>A0A0G4PRL5</accession>
<dbReference type="Proteomes" id="UP000053732">
    <property type="component" value="Unassembled WGS sequence"/>
</dbReference>